<accession>A0ABM0JPU0</accession>
<sequence length="421" mass="47139">MELVPANSSISQGGLAGSVGLATLVDSPGSGASAVQTLGDDNGDSEVVDYYSMNFDNFNISSEHWFNISCGIAERPYDFLKSVVEPTICCGGIVGILLTMVVLSRKTMCTSTNCYLTALAVADLLFLLLLSARIIVERVAGCEFRLSSEKTIWDVYSIVLMNTFQCLTVGVTVMLAVERYIAICHPMRAMTLCTVKRARIIIGIITVVAFILRSPKFLDIEIGYTKLVSGEEILTVRWVYLYNEALYTYIVKGALLTVLPLLALMVLNIRLIVEIRRSSRYLKYHLGTDWRVRSVVSSEELKITMMLVSVIVTFFIFHGPFMVYGLMIASNDYIAPESQSKTNTYFKHTCNILLALKSSCNFILYCWFSEKFWTTFKRIFCLHHCLPKAASTQPNGYNNNSNNHSHNILKPSCYITKETTC</sequence>
<feature type="transmembrane region" description="Helical" evidence="5">
    <location>
        <begin position="155"/>
        <end position="177"/>
    </location>
</feature>
<reference evidence="8 9" key="1">
    <citation type="submission" date="2025-05" db="UniProtKB">
        <authorList>
            <consortium name="RefSeq"/>
        </authorList>
    </citation>
    <scope>IDENTIFICATION</scope>
</reference>
<dbReference type="PRINTS" id="PR00237">
    <property type="entry name" value="GPCRRHODOPSN"/>
</dbReference>
<evidence type="ECO:0000256" key="2">
    <source>
        <dbReference type="ARBA" id="ARBA00022692"/>
    </source>
</evidence>
<feature type="transmembrane region" description="Helical" evidence="5">
    <location>
        <begin position="83"/>
        <end position="103"/>
    </location>
</feature>
<dbReference type="InterPro" id="IPR052954">
    <property type="entry name" value="GPCR-Ligand_Int"/>
</dbReference>
<evidence type="ECO:0000313" key="7">
    <source>
        <dbReference type="Proteomes" id="UP000694888"/>
    </source>
</evidence>
<name>A0ABM0JPU0_APLCA</name>
<evidence type="ECO:0000259" key="6">
    <source>
        <dbReference type="PROSITE" id="PS50262"/>
    </source>
</evidence>
<feature type="transmembrane region" description="Helical" evidence="5">
    <location>
        <begin position="246"/>
        <end position="273"/>
    </location>
</feature>
<dbReference type="Proteomes" id="UP000694888">
    <property type="component" value="Unplaced"/>
</dbReference>
<dbReference type="RefSeq" id="XP_005098696.1">
    <property type="nucleotide sequence ID" value="XM_005098639.3"/>
</dbReference>
<feature type="transmembrane region" description="Helical" evidence="5">
    <location>
        <begin position="303"/>
        <end position="325"/>
    </location>
</feature>
<feature type="domain" description="G-protein coupled receptors family 1 profile" evidence="6">
    <location>
        <begin position="94"/>
        <end position="365"/>
    </location>
</feature>
<gene>
    <name evidence="8 9 10" type="primary">LOC101845547</name>
</gene>
<evidence type="ECO:0000313" key="8">
    <source>
        <dbReference type="RefSeq" id="XP_005098695.1"/>
    </source>
</evidence>
<evidence type="ECO:0000256" key="1">
    <source>
        <dbReference type="ARBA" id="ARBA00004370"/>
    </source>
</evidence>
<evidence type="ECO:0000256" key="4">
    <source>
        <dbReference type="ARBA" id="ARBA00023136"/>
    </source>
</evidence>
<dbReference type="RefSeq" id="XP_005098695.1">
    <property type="nucleotide sequence ID" value="XM_005098638.3"/>
</dbReference>
<keyword evidence="8 9" id="KW-0675">Receptor</keyword>
<protein>
    <submittedName>
        <fullName evidence="8 9">Sex peptide receptor</fullName>
    </submittedName>
</protein>
<dbReference type="PANTHER" id="PTHR46641">
    <property type="entry name" value="FMRFAMIDE RECEPTOR-RELATED"/>
    <property type="match status" value="1"/>
</dbReference>
<proteinExistence type="predicted"/>
<dbReference type="CDD" id="cd14978">
    <property type="entry name" value="7tmA_FMRFamide_R-like"/>
    <property type="match status" value="1"/>
</dbReference>
<evidence type="ECO:0000256" key="5">
    <source>
        <dbReference type="SAM" id="Phobius"/>
    </source>
</evidence>
<dbReference type="PROSITE" id="PS50262">
    <property type="entry name" value="G_PROTEIN_RECEP_F1_2"/>
    <property type="match status" value="1"/>
</dbReference>
<keyword evidence="7" id="KW-1185">Reference proteome</keyword>
<dbReference type="SUPFAM" id="SSF81321">
    <property type="entry name" value="Family A G protein-coupled receptor-like"/>
    <property type="match status" value="1"/>
</dbReference>
<dbReference type="InterPro" id="IPR000276">
    <property type="entry name" value="GPCR_Rhodpsn"/>
</dbReference>
<dbReference type="PANTHER" id="PTHR46641:SF2">
    <property type="entry name" value="FMRFAMIDE RECEPTOR"/>
    <property type="match status" value="1"/>
</dbReference>
<evidence type="ECO:0000256" key="3">
    <source>
        <dbReference type="ARBA" id="ARBA00022989"/>
    </source>
</evidence>
<organism evidence="7 10">
    <name type="scientific">Aplysia californica</name>
    <name type="common">California sea hare</name>
    <dbReference type="NCBI Taxonomy" id="6500"/>
    <lineage>
        <taxon>Eukaryota</taxon>
        <taxon>Metazoa</taxon>
        <taxon>Spiralia</taxon>
        <taxon>Lophotrochozoa</taxon>
        <taxon>Mollusca</taxon>
        <taxon>Gastropoda</taxon>
        <taxon>Heterobranchia</taxon>
        <taxon>Euthyneura</taxon>
        <taxon>Tectipleura</taxon>
        <taxon>Aplysiida</taxon>
        <taxon>Aplysioidea</taxon>
        <taxon>Aplysiidae</taxon>
        <taxon>Aplysia</taxon>
    </lineage>
</organism>
<keyword evidence="4 5" id="KW-0472">Membrane</keyword>
<feature type="transmembrane region" description="Helical" evidence="5">
    <location>
        <begin position="198"/>
        <end position="215"/>
    </location>
</feature>
<dbReference type="GeneID" id="101845547"/>
<dbReference type="RefSeq" id="XP_005098699.1">
    <property type="nucleotide sequence ID" value="XM_005098642.2"/>
</dbReference>
<feature type="transmembrane region" description="Helical" evidence="5">
    <location>
        <begin position="115"/>
        <end position="135"/>
    </location>
</feature>
<dbReference type="Gene3D" id="1.20.1070.10">
    <property type="entry name" value="Rhodopsin 7-helix transmembrane proteins"/>
    <property type="match status" value="1"/>
</dbReference>
<evidence type="ECO:0000313" key="10">
    <source>
        <dbReference type="RefSeq" id="XP_005098699.1"/>
    </source>
</evidence>
<keyword evidence="3 5" id="KW-1133">Transmembrane helix</keyword>
<feature type="transmembrane region" description="Helical" evidence="5">
    <location>
        <begin position="345"/>
        <end position="368"/>
    </location>
</feature>
<dbReference type="InterPro" id="IPR017452">
    <property type="entry name" value="GPCR_Rhodpsn_7TM"/>
</dbReference>
<keyword evidence="2 5" id="KW-0812">Transmembrane</keyword>
<evidence type="ECO:0000313" key="9">
    <source>
        <dbReference type="RefSeq" id="XP_005098696.1"/>
    </source>
</evidence>
<dbReference type="Pfam" id="PF00001">
    <property type="entry name" value="7tm_1"/>
    <property type="match status" value="1"/>
</dbReference>
<comment type="subcellular location">
    <subcellularLocation>
        <location evidence="1">Membrane</location>
    </subcellularLocation>
</comment>